<feature type="transmembrane region" description="Helical" evidence="28">
    <location>
        <begin position="2381"/>
        <end position="2404"/>
    </location>
</feature>
<feature type="transmembrane region" description="Helical" evidence="28">
    <location>
        <begin position="322"/>
        <end position="345"/>
    </location>
</feature>
<feature type="transmembrane region" description="Helical" evidence="28">
    <location>
        <begin position="791"/>
        <end position="811"/>
    </location>
</feature>
<keyword evidence="11" id="KW-0547">Nucleotide-binding</keyword>
<keyword evidence="13" id="KW-0067">ATP-binding</keyword>
<dbReference type="CDD" id="cd02608">
    <property type="entry name" value="P-type_ATPase_Na-K_like"/>
    <property type="match status" value="4"/>
</dbReference>
<evidence type="ECO:0000259" key="29">
    <source>
        <dbReference type="SMART" id="SM00831"/>
    </source>
</evidence>
<evidence type="ECO:0000256" key="12">
    <source>
        <dbReference type="ARBA" id="ARBA00022781"/>
    </source>
</evidence>
<evidence type="ECO:0000256" key="23">
    <source>
        <dbReference type="ARBA" id="ARBA00037422"/>
    </source>
</evidence>
<feature type="region of interest" description="Disordered" evidence="27">
    <location>
        <begin position="1022"/>
        <end position="1108"/>
    </location>
</feature>
<feature type="transmembrane region" description="Helical" evidence="28">
    <location>
        <begin position="1868"/>
        <end position="1891"/>
    </location>
</feature>
<feature type="domain" description="Cation-transporting P-type ATPase N-terminal" evidence="29">
    <location>
        <begin position="1120"/>
        <end position="1194"/>
    </location>
</feature>
<dbReference type="Pfam" id="PF00690">
    <property type="entry name" value="Cation_ATPase_N"/>
    <property type="match status" value="4"/>
</dbReference>
<dbReference type="SUPFAM" id="SSF81653">
    <property type="entry name" value="Calcium ATPase, transduction domain A"/>
    <property type="match status" value="4"/>
</dbReference>
<reference evidence="30 31" key="1">
    <citation type="submission" date="2019-02" db="EMBL/GenBank/DDBJ databases">
        <title>Opniocepnalus argus genome.</title>
        <authorList>
            <person name="Zhou C."/>
            <person name="Xiao S."/>
        </authorList>
    </citation>
    <scope>NUCLEOTIDE SEQUENCE [LARGE SCALE GENOMIC DNA]</scope>
    <source>
        <strain evidence="30">OARG1902GOOAL</strain>
        <tissue evidence="30">Muscle</tissue>
    </source>
</reference>
<evidence type="ECO:0000256" key="26">
    <source>
        <dbReference type="ARBA" id="ARBA00039740"/>
    </source>
</evidence>
<feature type="region of interest" description="Disordered" evidence="27">
    <location>
        <begin position="3096"/>
        <end position="3118"/>
    </location>
</feature>
<feature type="region of interest" description="Disordered" evidence="27">
    <location>
        <begin position="1"/>
        <end position="30"/>
    </location>
</feature>
<dbReference type="EMBL" id="CM015715">
    <property type="protein sequence ID" value="KAF3688453.1"/>
    <property type="molecule type" value="Genomic_DNA"/>
</dbReference>
<dbReference type="SFLD" id="SFLDS00003">
    <property type="entry name" value="Haloacid_Dehalogenase"/>
    <property type="match status" value="4"/>
</dbReference>
<evidence type="ECO:0000313" key="30">
    <source>
        <dbReference type="EMBL" id="KAF3688453.1"/>
    </source>
</evidence>
<feature type="transmembrane region" description="Helical" evidence="28">
    <location>
        <begin position="3994"/>
        <end position="4013"/>
    </location>
</feature>
<evidence type="ECO:0000256" key="2">
    <source>
        <dbReference type="ARBA" id="ARBA00006934"/>
    </source>
</evidence>
<dbReference type="GO" id="GO:0036376">
    <property type="term" value="P:sodium ion export across plasma membrane"/>
    <property type="evidence" value="ECO:0007669"/>
    <property type="project" value="TreeGrafter"/>
</dbReference>
<dbReference type="SFLD" id="SFLDG00002">
    <property type="entry name" value="C1.7:_P-type_atpase_like"/>
    <property type="match status" value="4"/>
</dbReference>
<feature type="domain" description="Cation-transporting P-type ATPase N-terminal" evidence="29">
    <location>
        <begin position="3126"/>
        <end position="3200"/>
    </location>
</feature>
<feature type="transmembrane region" description="Helical" evidence="28">
    <location>
        <begin position="1369"/>
        <end position="1393"/>
    </location>
</feature>
<evidence type="ECO:0000256" key="21">
    <source>
        <dbReference type="ARBA" id="ARBA00023201"/>
    </source>
</evidence>
<feature type="transmembrane region" description="Helical" evidence="28">
    <location>
        <begin position="986"/>
        <end position="1002"/>
    </location>
</feature>
<dbReference type="GO" id="GO:0005524">
    <property type="term" value="F:ATP binding"/>
    <property type="evidence" value="ECO:0007669"/>
    <property type="project" value="UniProtKB-KW"/>
</dbReference>
<keyword evidence="12" id="KW-0375">Hydrogen ion transport</keyword>
<dbReference type="GO" id="GO:0046872">
    <property type="term" value="F:metal ion binding"/>
    <property type="evidence" value="ECO:0007669"/>
    <property type="project" value="UniProtKB-KW"/>
</dbReference>
<dbReference type="InterPro" id="IPR050510">
    <property type="entry name" value="Cation_transp_ATPase_P-type"/>
</dbReference>
<evidence type="ECO:0000256" key="16">
    <source>
        <dbReference type="ARBA" id="ARBA00022967"/>
    </source>
</evidence>
<evidence type="ECO:0000256" key="7">
    <source>
        <dbReference type="ARBA" id="ARBA00022553"/>
    </source>
</evidence>
<keyword evidence="21" id="KW-0739">Sodium transport</keyword>
<dbReference type="InterPro" id="IPR059000">
    <property type="entry name" value="ATPase_P-type_domA"/>
</dbReference>
<reference evidence="31" key="2">
    <citation type="submission" date="2019-02" db="EMBL/GenBank/DDBJ databases">
        <title>Opniocepnalus argus Var Kimnra genome.</title>
        <authorList>
            <person name="Zhou C."/>
            <person name="Xiao S."/>
        </authorList>
    </citation>
    <scope>NUCLEOTIDE SEQUENCE [LARGE SCALE GENOMIC DNA]</scope>
</reference>
<dbReference type="GO" id="GO:1990573">
    <property type="term" value="P:potassium ion import across plasma membrane"/>
    <property type="evidence" value="ECO:0007669"/>
    <property type="project" value="TreeGrafter"/>
</dbReference>
<dbReference type="GO" id="GO:0042383">
    <property type="term" value="C:sarcolemma"/>
    <property type="evidence" value="ECO:0007669"/>
    <property type="project" value="UniProtKB-SubCell"/>
</dbReference>
<dbReference type="Gene3D" id="1.20.1110.10">
    <property type="entry name" value="Calcium-transporting ATPase, transmembrane domain"/>
    <property type="match status" value="4"/>
</dbReference>
<dbReference type="Pfam" id="PF13246">
    <property type="entry name" value="Cation_ATPase"/>
    <property type="match status" value="4"/>
</dbReference>
<dbReference type="InterPro" id="IPR018303">
    <property type="entry name" value="ATPase_P-typ_P_site"/>
</dbReference>
<feature type="transmembrane region" description="Helical" evidence="28">
    <location>
        <begin position="954"/>
        <end position="971"/>
    </location>
</feature>
<dbReference type="PRINTS" id="PR00121">
    <property type="entry name" value="NAKATPASE"/>
</dbReference>
<dbReference type="GO" id="GO:0030007">
    <property type="term" value="P:intracellular potassium ion homeostasis"/>
    <property type="evidence" value="ECO:0007669"/>
    <property type="project" value="TreeGrafter"/>
</dbReference>
<feature type="transmembrane region" description="Helical" evidence="28">
    <location>
        <begin position="1399"/>
        <end position="1422"/>
    </location>
</feature>
<dbReference type="GO" id="GO:0016887">
    <property type="term" value="F:ATP hydrolysis activity"/>
    <property type="evidence" value="ECO:0007669"/>
    <property type="project" value="InterPro"/>
</dbReference>
<name>A0A6G1PE29_CHAAH</name>
<feature type="compositionally biased region" description="Basic and acidic residues" evidence="27">
    <location>
        <begin position="1"/>
        <end position="11"/>
    </location>
</feature>
<keyword evidence="31" id="KW-1185">Reference proteome</keyword>
<dbReference type="EC" id="7.2.2.19" evidence="3"/>
<dbReference type="InterPro" id="IPR006068">
    <property type="entry name" value="ATPase_P-typ_cation-transptr_C"/>
</dbReference>
<evidence type="ECO:0000256" key="3">
    <source>
        <dbReference type="ARBA" id="ARBA00012803"/>
    </source>
</evidence>
<feature type="transmembrane region" description="Helical" evidence="28">
    <location>
        <begin position="3405"/>
        <end position="3428"/>
    </location>
</feature>
<organism evidence="30 31">
    <name type="scientific">Channa argus</name>
    <name type="common">Northern snakehead</name>
    <name type="synonym">Ophicephalus argus</name>
    <dbReference type="NCBI Taxonomy" id="215402"/>
    <lineage>
        <taxon>Eukaryota</taxon>
        <taxon>Metazoa</taxon>
        <taxon>Chordata</taxon>
        <taxon>Craniata</taxon>
        <taxon>Vertebrata</taxon>
        <taxon>Euteleostomi</taxon>
        <taxon>Actinopterygii</taxon>
        <taxon>Neopterygii</taxon>
        <taxon>Teleostei</taxon>
        <taxon>Neoteleostei</taxon>
        <taxon>Acanthomorphata</taxon>
        <taxon>Anabantaria</taxon>
        <taxon>Anabantiformes</taxon>
        <taxon>Channoidei</taxon>
        <taxon>Channidae</taxon>
        <taxon>Channa</taxon>
    </lineage>
</organism>
<feature type="transmembrane region" description="Helical" evidence="28">
    <location>
        <begin position="3929"/>
        <end position="3953"/>
    </location>
</feature>
<feature type="region of interest" description="Disordered" evidence="27">
    <location>
        <begin position="2275"/>
        <end position="2295"/>
    </location>
</feature>
<dbReference type="FunFam" id="3.40.50.1000:FF:000004">
    <property type="entry name" value="Sodium/potassium-transporting ATPase subunit alpha"/>
    <property type="match status" value="4"/>
</dbReference>
<dbReference type="PRINTS" id="PR00119">
    <property type="entry name" value="CATATPASE"/>
</dbReference>
<keyword evidence="14" id="KW-0460">Magnesium</keyword>
<feature type="transmembrane region" description="Helical" evidence="28">
    <location>
        <begin position="3859"/>
        <end position="3879"/>
    </location>
</feature>
<dbReference type="EC" id="7.2.2.13" evidence="25"/>
<evidence type="ECO:0000256" key="4">
    <source>
        <dbReference type="ARBA" id="ARBA00022448"/>
    </source>
</evidence>
<keyword evidence="6" id="KW-0633">Potassium transport</keyword>
<feature type="transmembrane region" description="Helical" evidence="28">
    <location>
        <begin position="3885"/>
        <end position="3908"/>
    </location>
</feature>
<evidence type="ECO:0000256" key="11">
    <source>
        <dbReference type="ARBA" id="ARBA00022741"/>
    </source>
</evidence>
<keyword evidence="15" id="KW-0630">Potassium</keyword>
<dbReference type="InterPro" id="IPR036412">
    <property type="entry name" value="HAD-like_sf"/>
</dbReference>
<dbReference type="Proteomes" id="UP000503349">
    <property type="component" value="Chromosome 4"/>
</dbReference>
<dbReference type="Gene3D" id="3.40.1110.10">
    <property type="entry name" value="Calcium-transporting ATPase, cytoplasmic domain N"/>
    <property type="match status" value="4"/>
</dbReference>
<evidence type="ECO:0000256" key="27">
    <source>
        <dbReference type="SAM" id="MobiDB-lite"/>
    </source>
</evidence>
<keyword evidence="16" id="KW-1278">Translocase</keyword>
<feature type="region of interest" description="Disordered" evidence="27">
    <location>
        <begin position="3300"/>
        <end position="3319"/>
    </location>
</feature>
<dbReference type="Pfam" id="PF00122">
    <property type="entry name" value="E1-E2_ATPase"/>
    <property type="match status" value="4"/>
</dbReference>
<dbReference type="GO" id="GO:0005391">
    <property type="term" value="F:P-type sodium:potassium-exchanging transporter activity"/>
    <property type="evidence" value="ECO:0007669"/>
    <property type="project" value="UniProtKB-EC"/>
</dbReference>
<evidence type="ECO:0000256" key="1">
    <source>
        <dbReference type="ARBA" id="ARBA00004415"/>
    </source>
</evidence>
<dbReference type="FunFam" id="3.40.1110.10:FF:000001">
    <property type="entry name" value="Sodium/potassium-transporting ATPase subunit alpha"/>
    <property type="match status" value="4"/>
</dbReference>
<feature type="transmembrane region" description="Helical" evidence="28">
    <location>
        <begin position="4066"/>
        <end position="4082"/>
    </location>
</feature>
<dbReference type="FunFam" id="1.20.1110.10:FF:000095">
    <property type="entry name" value="Sodium/potassium-transporting ATPase subunit alpha-1"/>
    <property type="match status" value="8"/>
</dbReference>
<keyword evidence="4" id="KW-0813">Transport</keyword>
<evidence type="ECO:0000256" key="9">
    <source>
        <dbReference type="ARBA" id="ARBA00022692"/>
    </source>
</evidence>
<feature type="transmembrane region" description="Helical" evidence="28">
    <location>
        <begin position="98"/>
        <end position="119"/>
    </location>
</feature>
<comment type="subcellular location">
    <subcellularLocation>
        <location evidence="1">Cell membrane</location>
        <location evidence="1">Sarcolemma</location>
        <topology evidence="1">Multi-pass membrane protein</topology>
    </subcellularLocation>
</comment>
<evidence type="ECO:0000256" key="19">
    <source>
        <dbReference type="ARBA" id="ARBA00023065"/>
    </source>
</evidence>
<feature type="compositionally biased region" description="Polar residues" evidence="27">
    <location>
        <begin position="1058"/>
        <end position="1071"/>
    </location>
</feature>
<evidence type="ECO:0000256" key="8">
    <source>
        <dbReference type="ARBA" id="ARBA00022607"/>
    </source>
</evidence>
<dbReference type="FunFam" id="2.70.150.10:FF:000106">
    <property type="entry name" value="Sodium/potassium-transporting ATPase subunit alpha"/>
    <property type="match status" value="3"/>
</dbReference>
<feature type="transmembrane region" description="Helical" evidence="28">
    <location>
        <begin position="854"/>
        <end position="873"/>
    </location>
</feature>
<dbReference type="SFLD" id="SFLDF00027">
    <property type="entry name" value="p-type_atpase"/>
    <property type="match status" value="4"/>
</dbReference>
<protein>
    <recommendedName>
        <fullName evidence="26">Sodium/potassium-transporting ATPase subunit alpha-1</fullName>
        <ecNumber evidence="25">7.2.2.13</ecNumber>
        <ecNumber evidence="3">7.2.2.19</ecNumber>
    </recommendedName>
    <alternativeName>
        <fullName evidence="22">Proton pump</fullName>
    </alternativeName>
</protein>
<keyword evidence="7" id="KW-0597">Phosphoprotein</keyword>
<dbReference type="InterPro" id="IPR023299">
    <property type="entry name" value="ATPase_P-typ_cyto_dom_N"/>
</dbReference>
<dbReference type="Gene3D" id="3.40.50.1000">
    <property type="entry name" value="HAD superfamily/HAD-like"/>
    <property type="match status" value="4"/>
</dbReference>
<evidence type="ECO:0000256" key="10">
    <source>
        <dbReference type="ARBA" id="ARBA00022723"/>
    </source>
</evidence>
<keyword evidence="10" id="KW-0479">Metal-binding</keyword>
<evidence type="ECO:0000256" key="6">
    <source>
        <dbReference type="ARBA" id="ARBA00022538"/>
    </source>
</evidence>
<evidence type="ECO:0000256" key="17">
    <source>
        <dbReference type="ARBA" id="ARBA00022989"/>
    </source>
</evidence>
<keyword evidence="20 28" id="KW-0472">Membrane</keyword>
<evidence type="ECO:0000256" key="22">
    <source>
        <dbReference type="ARBA" id="ARBA00031813"/>
    </source>
</evidence>
<comment type="subunit">
    <text evidence="24">The sodium/potassium-transporting ATPase is composed of a catalytic alpha subunit, an auxiliary non-catalytic beta subunit and an additional regulatory subunit.</text>
</comment>
<dbReference type="NCBIfam" id="TIGR01494">
    <property type="entry name" value="ATPase_P-type"/>
    <property type="match status" value="8"/>
</dbReference>
<feature type="transmembrane region" description="Helical" evidence="28">
    <location>
        <begin position="3181"/>
        <end position="3202"/>
    </location>
</feature>
<dbReference type="Gene3D" id="2.70.150.10">
    <property type="entry name" value="Calcium-transporting ATPase, cytoplasmic transduction domain A"/>
    <property type="match status" value="4"/>
</dbReference>
<keyword evidence="17 28" id="KW-1133">Transmembrane helix</keyword>
<dbReference type="SUPFAM" id="SSF81665">
    <property type="entry name" value="Calcium ATPase, transmembrane domain M"/>
    <property type="match status" value="4"/>
</dbReference>
<evidence type="ECO:0000313" key="31">
    <source>
        <dbReference type="Proteomes" id="UP000503349"/>
    </source>
</evidence>
<evidence type="ECO:0000256" key="25">
    <source>
        <dbReference type="ARBA" id="ARBA00039096"/>
    </source>
</evidence>
<dbReference type="InterPro" id="IPR023214">
    <property type="entry name" value="HAD_sf"/>
</dbReference>
<dbReference type="InterPro" id="IPR023298">
    <property type="entry name" value="ATPase_P-typ_TM_dom_sf"/>
</dbReference>
<dbReference type="GO" id="GO:0008900">
    <property type="term" value="F:P-type potassium:proton transporter activity"/>
    <property type="evidence" value="ECO:0007669"/>
    <property type="project" value="UniProtKB-EC"/>
</dbReference>
<feature type="transmembrane region" description="Helical" evidence="28">
    <location>
        <begin position="2190"/>
        <end position="2209"/>
    </location>
</feature>
<dbReference type="NCBIfam" id="TIGR01106">
    <property type="entry name" value="ATPase-IIC_X-K"/>
    <property type="match status" value="4"/>
</dbReference>
<dbReference type="InterPro" id="IPR008250">
    <property type="entry name" value="ATPase_P-typ_transduc_dom_A_sf"/>
</dbReference>
<dbReference type="InterPro" id="IPR004014">
    <property type="entry name" value="ATPase_P-typ_cation-transptr_N"/>
</dbReference>
<comment type="function">
    <text evidence="23">This is the catalytic component of the active enzyme, which catalyzes the hydrolysis of ATP coupled with the exchange of sodium and potassium ions across the plasma membrane. This action creates the electrochemical gradient of sodium and potassium ions, providing the energy for active transport of various nutrients.</text>
</comment>
<dbReference type="InterPro" id="IPR001757">
    <property type="entry name" value="P_typ_ATPase"/>
</dbReference>
<keyword evidence="9 28" id="KW-0812">Transmembrane</keyword>
<proteinExistence type="inferred from homology"/>
<feature type="domain" description="Cation-transporting P-type ATPase N-terminal" evidence="29">
    <location>
        <begin position="43"/>
        <end position="117"/>
    </location>
</feature>
<dbReference type="PANTHER" id="PTHR43294">
    <property type="entry name" value="SODIUM/POTASSIUM-TRANSPORTING ATPASE SUBUNIT ALPHA"/>
    <property type="match status" value="1"/>
</dbReference>
<feature type="transmembrane region" description="Helical" evidence="28">
    <location>
        <begin position="1175"/>
        <end position="1196"/>
    </location>
</feature>
<evidence type="ECO:0000256" key="18">
    <source>
        <dbReference type="ARBA" id="ARBA00023053"/>
    </source>
</evidence>
<feature type="transmembrane region" description="Helical" evidence="28">
    <location>
        <begin position="4034"/>
        <end position="4051"/>
    </location>
</feature>
<gene>
    <name evidence="30" type="ORF">EXN66_Car004125</name>
</gene>
<feature type="transmembrane region" description="Helical" evidence="28">
    <location>
        <begin position="3214"/>
        <end position="3233"/>
    </location>
</feature>
<evidence type="ECO:0000256" key="15">
    <source>
        <dbReference type="ARBA" id="ARBA00022958"/>
    </source>
</evidence>
<keyword evidence="8" id="KW-0740">Sodium/potassium transport</keyword>
<dbReference type="SUPFAM" id="SSF81660">
    <property type="entry name" value="Metal cation-transporting ATPase, ATP-binding domain N"/>
    <property type="match status" value="4"/>
</dbReference>
<feature type="compositionally biased region" description="Polar residues" evidence="27">
    <location>
        <begin position="1042"/>
        <end position="1051"/>
    </location>
</feature>
<evidence type="ECO:0000256" key="5">
    <source>
        <dbReference type="ARBA" id="ARBA00022475"/>
    </source>
</evidence>
<dbReference type="SUPFAM" id="SSF56784">
    <property type="entry name" value="HAD-like"/>
    <property type="match status" value="4"/>
</dbReference>
<dbReference type="InterPro" id="IPR044492">
    <property type="entry name" value="P_typ_ATPase_HD_dom"/>
</dbReference>
<feature type="compositionally biased region" description="Polar residues" evidence="27">
    <location>
        <begin position="1022"/>
        <end position="1032"/>
    </location>
</feature>
<dbReference type="GO" id="GO:0006883">
    <property type="term" value="P:intracellular sodium ion homeostasis"/>
    <property type="evidence" value="ECO:0007669"/>
    <property type="project" value="TreeGrafter"/>
</dbReference>
<keyword evidence="19" id="KW-0406">Ion transport</keyword>
<dbReference type="InterPro" id="IPR005775">
    <property type="entry name" value="P-type_ATPase_IIC"/>
</dbReference>
<dbReference type="Pfam" id="PF00689">
    <property type="entry name" value="Cation_ATPase_C"/>
    <property type="match status" value="4"/>
</dbReference>
<evidence type="ECO:0000256" key="13">
    <source>
        <dbReference type="ARBA" id="ARBA00022840"/>
    </source>
</evidence>
<comment type="similarity">
    <text evidence="2">Belongs to the cation transport ATPase (P-type) (TC 3.A.3) family. Type IIC subfamily.</text>
</comment>
<dbReference type="SMART" id="SM00831">
    <property type="entry name" value="Cation_ATPase_N"/>
    <property type="match status" value="4"/>
</dbReference>
<accession>A0A6G1PE29</accession>
<feature type="transmembrane region" description="Helical" evidence="28">
    <location>
        <begin position="2156"/>
        <end position="2178"/>
    </location>
</feature>
<feature type="compositionally biased region" description="Basic and acidic residues" evidence="27">
    <location>
        <begin position="1096"/>
        <end position="1108"/>
    </location>
</feature>
<evidence type="ECO:0000256" key="14">
    <source>
        <dbReference type="ARBA" id="ARBA00022842"/>
    </source>
</evidence>
<evidence type="ECO:0000256" key="20">
    <source>
        <dbReference type="ARBA" id="ARBA00023136"/>
    </source>
</evidence>
<dbReference type="FunFam" id="2.70.150.10:FF:000003">
    <property type="entry name" value="Sodium/potassium-transporting ATPase subunit alpha"/>
    <property type="match status" value="1"/>
</dbReference>
<keyword evidence="5" id="KW-1003">Cell membrane</keyword>
<evidence type="ECO:0000256" key="28">
    <source>
        <dbReference type="SAM" id="Phobius"/>
    </source>
</evidence>
<dbReference type="PROSITE" id="PS00154">
    <property type="entry name" value="ATPASE_E1_E2"/>
    <property type="match status" value="4"/>
</dbReference>
<evidence type="ECO:0000256" key="24">
    <source>
        <dbReference type="ARBA" id="ARBA00038795"/>
    </source>
</evidence>
<feature type="transmembrane region" description="Helical" evidence="28">
    <location>
        <begin position="2351"/>
        <end position="2375"/>
    </location>
</feature>
<keyword evidence="18" id="KW-0915">Sodium</keyword>
<feature type="transmembrane region" description="Helical" evidence="28">
    <location>
        <begin position="131"/>
        <end position="150"/>
    </location>
</feature>
<sequence>MGPRKGNDEYKLAATSDGVPQKVKKGKRNKKDFDDLKKEVQLDDHKLSFDELSRKYGTDLSKGLSSSKAKEIFARDGPNILTPPPTTPEWVKFCKQMFGGFCMLLWFGAILCFIAFTIQMTAEEDKLYDNLYLGIVLATVVFVTGCFSYYQEAKSSKIMEFFKNMVPQQALVVRDGEKRNINTEEVVVGDLVEIKGGDKIPADLRIISGHGCKVDNSSLTGESEPQSRSPDFTNENPLETRNIAFSSTSCVEGSARGIVINTGDNTVIGRIATLASALDSGKTPIAIEIEHFIHIITGVACVLGLTFLILSIVLGYSWLEAIVFLISIIVANVPEGLLPTVTVCLTLTAKRMAKKNCLVKNLEAVETLGSTSTICSDKTGTLTQNRMTVAHMWFDDMIHEADTTEDQDGAYFDRSSPTWTAMSRIAGLCNRAVFLGSQDNVPIMKREIAGDASEVALFKCIEMCCGSVSEMRDKYPKIAEIPFNSTNKYQLSIHVNSSPGETKHLMVMKGAPERILERCSTILMQGKEQVLDEKMKDAFQNAYIELGGLGERVLGFCHFNLPDDQFPHGFAFNTEEVNFPTENLCFVGLMSLIDPPRAAVPDAVGKCRSAGIKVIMVTGDHPITAKAIAKGVGIISEGNETVDEIAARLNVPVSQVNPRDAKACVVHGGELKDMTAEQLNDVLKYHSEIVFARTSPQQKLIIVEGCQRQGAIVAVTGDGVNDSPALKKADIGVAMGITGSDVSKQAADMILLDDNFASIVTGVEEGRLIFDNLKKSIVYTLSSKIPEMSPFFFFAIANIPLALGTITILFIDLGTDLVPAISLAYEMPESDIMKRQPRNAKTDKLVNKRLISVAYGQFATIQAACGFFIYFVIMAQNGFRPLDLVGLRKFWYDKHLHDLEDSYGQEWTYEQRKVLEFTCHTAYFVNIVVVRWFTLIIAKTRRNSIIHQGMKNRVLIFALFEETALAAFLSYCPGMEVALRMYPLKPSWWFCAIPYALIIFLYDETRKYLLRKQPGVSINNGTFTTNTSNDHSSIGPKRTTHLDTSIQNSRSLPPRLRYNNTATTLSQSPSLYQHGPVSLHSPKEKEEYKLAPTSDGIDKKGKKDKGKKNVDELKKEVDLDDHKLTLDELSRKYGTDLTKGLSSSRVKEILARDGPNVITPPPTTPEWVKFCKQMFGGFCILLWIGAFLCFLAYGIQVASEDEPVNDNLYLGIVLATVVFVTGCFSYYQEAKSSKIMDSFKSLVPQQAMVVRDGEKKSIHTEELVVGDLVEINGGDRIPADLRIISAHGCKVDNSSLTGESEPQTRNPALTNENPLETKNIAFSSTNCVEGTARGIVINTGDCTVIGRIATLASSLESGKTPIAIEIEHFIHIITAVAVFLGVTFLILSLFLGYTWLEAVIFLIGIIVANVPEGLLATVTVCLTLTAKRMAKKNCLVKNLEAVETLGSTSTICSDKTGTLTQNRMTVAHMWFDNVIHEADTTENQSGTTFDSSSPTWAALARIAGLCNRAVFLAEQSNIPILKRDVAGDASEAALLKCIELCCGSVSEMRNKYPKIAEIPFNSTNKYQLSIHMNSVPGETKHLLVMKGAPEKILDRCSTVVIQGKEQPLGDELKEAFQSTYLELGGLGERVLGFCHYNLPDDQFPEGFGFDGEEMNFPTENLCFIGLMSMIDPPRVAVPDAVSKCRSAGIKVIMVTGDHPITAKAIAKGVGIISEGNETVADIAARLNIDVSEVNPRDAKACVVHGGELKNMSPEQLDDVLKHHSEIVFARTSPQQKLIIVEGCQRQGAIVAVTGDGVNDSPALKKADIGVAMGIAGSDVSKQAADMILMDDNFASIVTGVEEGRLIFDNLKKSIAYTLTSKIPEMSPFLFFVVASIPLALGTVTILCIDLGTDMIPAISLAYETAESDIMKRQPRNSKTDKLVNERLISVSYGQIGMMQAVGGFFTYVVILAENGFLPMDLVGLRMLWDDKRINDLEDSYGQEWTYERRKIVEFTCHTAFFISIVIVQWGDLLICKTRRNSIIQQGMKNRVLTFGLFEETALAAFLSYCPGMDVALRMYPLKWKGKDEYKLAPTSDGVEKKPKKGKATKKEMDDLKKEVDLDDHKLTLDELHRKYGTDLTRGLTATKAKEILARDGPNALTPPPTTPEWVKFCKQLFGGFSMLLWIGAILCFLAYGIQAASEDEPANDNLYLGVVLSAVVIITGCFSYYQEAKSSKIMDSFKNLVPQQALVLRDGEKKSINAEEVVVGDLVEVKGGDRIPADLRIVSAHGCKVDNSSLTGESEPQTRTPDFSNDNPLETRNIAFFSTNCVEGTARGIVINTGDRTVMGRIATLASNLEGGKTPIAVEIEHFIHIITGVAVFLGVSFFILSLILGYGWLEAVIFLIGIIVANVPEGLLATVTVCLTLTAKRMAKKNCLVKNLEAVETLGSTSTICSDKTGTLTQNRMTVAHMWFDNQIHEADTTENQSGTSFDRSSATWAALARIAGLCNRAVFLADQSNVPILKRDVAGDASEAALLKCIELCCGSVSGMRDKYSKIAEIPFNSTNKYQLSIHKNSTPGETKHLLVMKGAPERILDRCSTIMIQGKEQPLEEEMKDAFQNAYVELGGLGERVLGFCHFSLPDDQFPEGFAFDTEEVNFPTENLCFIGLMSMIDPPRAAVPDAVGKCRSAGIKVIMVTGDHPITAKAIAKGVGIISEGNETVEDIAARLNVPISEVNPRDAKACVVHGGELKDMTPEHLDDVLQHHTEIVFARTSPQQKLIIVEGCQRQGAIVAVTGDGVNDSPALKKADIGVAMGIAGSDVSKQAADMILLDDNFASIVTGVEEGRLIFDNLKKSIAYTLTSNIPEISPFLLFIIANIPLPLGTVTILCIDLGTDMVPAISLAYEAAESDIMKRQPRNPKTDKLVNERLISVSYGQIGMMQATAGFFTYFVILAENGFLPMDLLGLRMNWDDKYVNDLEDSYGQQWTYERRKIVEFTCHTAFFVSIVIVQWADLIICKTRRNSVIQQGMKNRILIFGLFEETALAAFLSYCPGMDVALRMYPLKERQTRTQRDRAAAPGRPLPCQMETTAGSVMGAAFQNRKQQFDFEGREQYELAATSEPASKKKGKGKKKEKDMDELKKEVDMDDHKLTLDELNRKYGTDLTNGLSSAKAAEILARDGPNALTPPPTTPEWVKFCKQMFGGFSMLLWTGAILCFLAYGIQAAMEDEPANDNLYLGVVLSAVVIITGCFSYYQEAKSSKIMDSFKNLVPQQALVVRDGEKKSINAEEVVVGDLVEVKGGDRIPADLRIISAHGCKVDNSSLTGESEPQTRTPDFSNENPLETRNIAFFSTNCVEGTARGIVISTGDRTVMGRIATLASGLEVGRTPISIEIEHFIQLITGVAVFLGVSFFVLSLILGYTWLEAVIFLIGIIVANVPEGLLATVTVCLTLTAKRMAKKNCLVKNLEAVETLGSTSTICSDKTGTLTQNRMTVAHMWFDNQIHEADTTENQSGTSFDRSSPTWAALARIAGLCNRAVFLAEQSNIPILKRDVAGDASESALLKCIELCCGSVQEIREKTPKIAEIPFNSTNKYQLSIHKNTSSEEETKHLLVMKGAPERILDRCSTIMIQGKEQPLDDEMKDAFQNAYLELGGLGERVLGFCHFNLPDDQFSEDFAFDTEEVNFPTENLCFIGLMSMIDPPRAAVPDAVGKCRSAGIKVIMVTGDHPITAKAIAKGVGIISEGNETVEDIAARLNIPINEVNPRDAKACVVHGGDLKDLSAEQLDDILRHHTEIVFARTSPQQKLIIVEGCQRQGAIVAVTGDGVNDSPALKKADIGVAMGIAGSDVSKQAADMILLDDNFASIVTGVEEGKTLKTKMQIYYIFNIPEITPFLLFIIASIPLPLGTVTILCIDLGTDMVPAISLAYEAAESDIMKRQPRNPKTDKLVNERLISIAYGQIGMIQALAGFFTYFVILAENGFLPSTLLGIRVSWDNKYINDLEDSYGQQWTYEQRKIVEFTCHTAFFVSIVIVQWADLIICKTRRNSVFQQGMKNKILIFGLFEETALAAFLSYCPGMDVALRMYPLKPNWWFCAFPYSLLIFIYDEIRKLILRRSPGGWVERETYY</sequence>
<feature type="transmembrane region" description="Helical" evidence="28">
    <location>
        <begin position="292"/>
        <end position="316"/>
    </location>
</feature>
<feature type="transmembrane region" description="Helical" evidence="28">
    <location>
        <begin position="1208"/>
        <end position="1227"/>
    </location>
</feature>
<feature type="domain" description="Cation-transporting P-type ATPase N-terminal" evidence="29">
    <location>
        <begin position="2102"/>
        <end position="2176"/>
    </location>
</feature>
<feature type="transmembrane region" description="Helical" evidence="28">
    <location>
        <begin position="3375"/>
        <end position="3399"/>
    </location>
</feature>
<dbReference type="PANTHER" id="PTHR43294:SF9">
    <property type="entry name" value="SODIUM_POTASSIUM-TRANSPORTING ATPASE SUBUNIT ALPHA-1"/>
    <property type="match status" value="1"/>
</dbReference>
<feature type="transmembrane region" description="Helical" evidence="28">
    <location>
        <begin position="1935"/>
        <end position="1957"/>
    </location>
</feature>